<feature type="transmembrane region" description="Helical" evidence="14">
    <location>
        <begin position="385"/>
        <end position="405"/>
    </location>
</feature>
<name>A0ABM0JM83_APLCA</name>
<keyword evidence="6 14" id="KW-0328">Glycosyltransferase</keyword>
<feature type="transmembrane region" description="Helical" evidence="14">
    <location>
        <begin position="428"/>
        <end position="448"/>
    </location>
</feature>
<evidence type="ECO:0000256" key="13">
    <source>
        <dbReference type="ARBA" id="ARBA00048064"/>
    </source>
</evidence>
<sequence>MFAVFLVTSIILATSTILFSIFQSIQNDPYMDEVFHVPQGRHYCHHNFTHWDPMITTLPGLYLSSVVILSPLAWVKQVDLLSVCSTQNLRACNILFNLGNFLLLYQLSRRLQDRKDRHKKVQHLMNACVLTLFPVLYFFTWFYYTDPGSTFFTLLMYSLCLGQKHFLAALIGCIAIVFRQTNVIWVLFCVAIAKIEVLEQFLKSKKLVRENFHSLEDLHAFKLIVKAVFESPSTCLTVIKDIICKVFWYLCVLLAFAVFVYLNEGIVVGDRKHHQAVLNFPQVFYFLAASAVFSFVHLISPMKIKIFLCVVLKNPVKFLLFTSVMVYLVRTFTYEHKYTLSDNRHYTFYVWSYIYRRHDMVRYALIPGYIFCLYQFYSLTIHKGLLWRVTMIICLLAVLVPQALFEFRYYIVPFYIVRLNMRLPCSKLLFVELLFYVLINAFTVYMFVKRPFFWPNEASPQRFMW</sequence>
<comment type="pathway">
    <text evidence="2">Protein modification; protein glycosylation.</text>
</comment>
<evidence type="ECO:0000256" key="5">
    <source>
        <dbReference type="ARBA" id="ARBA00018512"/>
    </source>
</evidence>
<keyword evidence="15" id="KW-0732">Signal</keyword>
<evidence type="ECO:0000256" key="11">
    <source>
        <dbReference type="ARBA" id="ARBA00023136"/>
    </source>
</evidence>
<evidence type="ECO:0000256" key="8">
    <source>
        <dbReference type="ARBA" id="ARBA00022692"/>
    </source>
</evidence>
<evidence type="ECO:0000313" key="17">
    <source>
        <dbReference type="RefSeq" id="XP_005096984.1"/>
    </source>
</evidence>
<evidence type="ECO:0000256" key="12">
    <source>
        <dbReference type="ARBA" id="ARBA00044727"/>
    </source>
</evidence>
<comment type="catalytic activity">
    <reaction evidence="13">
        <text>an alpha-D-Glc-(1-&gt;3)-alpha-D-Glc-(1-&gt;3)-alpha-D-Man-(1-&gt;2)-alpha-D-Man-(1-&gt;2)-alpha-D-Man-(1-&gt;3)-[alpha-D-Man-(1-&gt;2)-alpha-D-Man-(1-&gt;3)-[alpha-D-Man-(1-&gt;2)-alpha-D-Man-(1-&gt;6)]-alpha-D-Man-(1-&gt;6)]-beta-D-Man-(1-&gt;4)-beta-D-GlcNAc-(1-&gt;4)-alpha-D-GlcNAc-diphospho-di-trans,poly-cis-dolichol + a di-trans,poly-cis-dolichyl beta-D-glucosyl phosphate = a alpha-D-Glc-(1-&gt;2)-alpha-D-Glc-(1-&gt;3)-alpha-D-Glc-(1-&gt;3)-alpha-D-Man-(1-&gt;2)-alpha-D-Man-(1-&gt;2)-alpha-D-Man-(1-&gt;3)-[alpha-D-Man-(1-&gt;2)-alpha-D-Man-(1-&gt;3)-[alpha-D-Man-(1-&gt;2)-alpha-D-Man-(1-&gt;6)]-alpha-D-Man-(1-&gt;6)]-beta-D-Man-(1-&gt;4)-beta-D-GlcNAc-(1-&gt;4)-alpha-D-GlcNAc-diphospho-di-trans,poly-cis-dolichol + a di-trans,poly-cis-dolichyl phosphate + H(+)</text>
        <dbReference type="Rhea" id="RHEA:29543"/>
        <dbReference type="Rhea" id="RHEA-COMP:19498"/>
        <dbReference type="Rhea" id="RHEA-COMP:19502"/>
        <dbReference type="Rhea" id="RHEA-COMP:19512"/>
        <dbReference type="Rhea" id="RHEA-COMP:19522"/>
        <dbReference type="ChEBI" id="CHEBI:15378"/>
        <dbReference type="ChEBI" id="CHEBI:57525"/>
        <dbReference type="ChEBI" id="CHEBI:57683"/>
        <dbReference type="ChEBI" id="CHEBI:132522"/>
        <dbReference type="ChEBI" id="CHEBI:132523"/>
        <dbReference type="EC" id="2.4.1.256"/>
    </reaction>
    <physiologicalReaction direction="left-to-right" evidence="13">
        <dbReference type="Rhea" id="RHEA:29544"/>
    </physiologicalReaction>
</comment>
<evidence type="ECO:0000256" key="9">
    <source>
        <dbReference type="ARBA" id="ARBA00022824"/>
    </source>
</evidence>
<evidence type="ECO:0000256" key="1">
    <source>
        <dbReference type="ARBA" id="ARBA00004477"/>
    </source>
</evidence>
<reference evidence="17" key="1">
    <citation type="submission" date="2025-08" db="UniProtKB">
        <authorList>
            <consortium name="RefSeq"/>
        </authorList>
    </citation>
    <scope>IDENTIFICATION</scope>
</reference>
<dbReference type="EC" id="2.4.1.256" evidence="4 14"/>
<keyword evidence="7" id="KW-0808">Transferase</keyword>
<feature type="chain" id="PRO_5047317458" description="Dol-P-Glc:Glc(2)Man(9)GlcNAc(2)-PP-Dol alpha-1,2-glucosyltransferase" evidence="15">
    <location>
        <begin position="28"/>
        <end position="465"/>
    </location>
</feature>
<evidence type="ECO:0000256" key="15">
    <source>
        <dbReference type="SAM" id="SignalP"/>
    </source>
</evidence>
<feature type="transmembrane region" description="Helical" evidence="14">
    <location>
        <begin position="165"/>
        <end position="193"/>
    </location>
</feature>
<dbReference type="Pfam" id="PF04922">
    <property type="entry name" value="DIE2_ALG10"/>
    <property type="match status" value="1"/>
</dbReference>
<feature type="transmembrane region" description="Helical" evidence="14">
    <location>
        <begin position="306"/>
        <end position="329"/>
    </location>
</feature>
<keyword evidence="9" id="KW-0256">Endoplasmic reticulum</keyword>
<comment type="subcellular location">
    <subcellularLocation>
        <location evidence="1">Endoplasmic reticulum membrane</location>
        <topology evidence="1">Multi-pass membrane protein</topology>
    </subcellularLocation>
</comment>
<feature type="transmembrane region" description="Helical" evidence="14">
    <location>
        <begin position="246"/>
        <end position="262"/>
    </location>
</feature>
<dbReference type="PANTHER" id="PTHR12989">
    <property type="entry name" value="ALPHA-1,2-GLUCOSYLTRANSFERASE ALG10"/>
    <property type="match status" value="1"/>
</dbReference>
<keyword evidence="8 14" id="KW-0812">Transmembrane</keyword>
<evidence type="ECO:0000256" key="6">
    <source>
        <dbReference type="ARBA" id="ARBA00022676"/>
    </source>
</evidence>
<comment type="similarity">
    <text evidence="3 14">Belongs to the ALG10 glucosyltransferase family.</text>
</comment>
<evidence type="ECO:0000256" key="10">
    <source>
        <dbReference type="ARBA" id="ARBA00022989"/>
    </source>
</evidence>
<feature type="transmembrane region" description="Helical" evidence="14">
    <location>
        <begin position="55"/>
        <end position="75"/>
    </location>
</feature>
<keyword evidence="11 14" id="KW-0472">Membrane</keyword>
<dbReference type="PIRSF" id="PIRSF028810">
    <property type="entry name" value="Alpha1_2_glucosyltferase_Alg10"/>
    <property type="match status" value="1"/>
</dbReference>
<dbReference type="InterPro" id="IPR016900">
    <property type="entry name" value="Alg10"/>
</dbReference>
<comment type="function">
    <text evidence="12">Dol-P-Glc:Glc(2)Man(9)GlcNAc(2)-PP-Dol alpha-1,2-glucosyltransferase that operates in the biosynthetic pathway of dolichol-linked oligosaccharides, the glycan precursors employed in protein asparagine (N)-glycosylation. The assembly of dolichol-linked oligosaccharides begins on the cytosolic side of the endoplasmic reticulum membrane and finishes in its lumen. The sequential addition of sugars to dolichol pyrophosphate produces dolichol-linked oligosaccharides containing fourteen sugars, including two GlcNAcs, nine mannoses and three glucoses. Once assembled, the oligosaccharide is transferred from the lipid to nascent proteins by oligosaccharyltransferases. In the lumen of the endoplasmic reticulum, adds the third and last glucose residue from dolichyl phosphate glucose (Dol-P-Glc) onto the lipid-linked oligosaccharide intermediate Glc(2)Man(9)GlcNAc(2)-PP-Dol to produce Glc(3)Man(9)GlcNAc(2)-PP-Dol.</text>
</comment>
<proteinExistence type="inferred from homology"/>
<dbReference type="RefSeq" id="XP_005096984.1">
    <property type="nucleotide sequence ID" value="XM_005096927.3"/>
</dbReference>
<accession>A0ABM0JM83</accession>
<evidence type="ECO:0000256" key="7">
    <source>
        <dbReference type="ARBA" id="ARBA00022679"/>
    </source>
</evidence>
<dbReference type="GeneID" id="101847256"/>
<feature type="transmembrane region" description="Helical" evidence="14">
    <location>
        <begin position="124"/>
        <end position="145"/>
    </location>
</feature>
<keyword evidence="10 14" id="KW-1133">Transmembrane helix</keyword>
<evidence type="ECO:0000313" key="16">
    <source>
        <dbReference type="Proteomes" id="UP000694888"/>
    </source>
</evidence>
<keyword evidence="16" id="KW-1185">Reference proteome</keyword>
<evidence type="ECO:0000256" key="4">
    <source>
        <dbReference type="ARBA" id="ARBA00011967"/>
    </source>
</evidence>
<dbReference type="Proteomes" id="UP000694888">
    <property type="component" value="Unplaced"/>
</dbReference>
<dbReference type="PANTHER" id="PTHR12989:SF10">
    <property type="entry name" value="DOL-P-GLC:GLC(2)MAN(9)GLCNAC(2)-PP-DOL ALPHA-1,2-GLUCOSYLTRANSFERASE-RELATED"/>
    <property type="match status" value="1"/>
</dbReference>
<evidence type="ECO:0000256" key="3">
    <source>
        <dbReference type="ARBA" id="ARBA00010600"/>
    </source>
</evidence>
<evidence type="ECO:0000256" key="14">
    <source>
        <dbReference type="PIRNR" id="PIRNR028810"/>
    </source>
</evidence>
<evidence type="ECO:0000256" key="2">
    <source>
        <dbReference type="ARBA" id="ARBA00004922"/>
    </source>
</evidence>
<protein>
    <recommendedName>
        <fullName evidence="5 14">Dol-P-Glc:Glc(2)Man(9)GlcNAc(2)-PP-Dol alpha-1,2-glucosyltransferase</fullName>
        <ecNumber evidence="4 14">2.4.1.256</ecNumber>
    </recommendedName>
</protein>
<comment type="caution">
    <text evidence="14">Lacks conserved residue(s) required for the propagation of feature annotation.</text>
</comment>
<feature type="signal peptide" evidence="15">
    <location>
        <begin position="1"/>
        <end position="27"/>
    </location>
</feature>
<organism evidence="16 17">
    <name type="scientific">Aplysia californica</name>
    <name type="common">California sea hare</name>
    <dbReference type="NCBI Taxonomy" id="6500"/>
    <lineage>
        <taxon>Eukaryota</taxon>
        <taxon>Metazoa</taxon>
        <taxon>Spiralia</taxon>
        <taxon>Lophotrochozoa</taxon>
        <taxon>Mollusca</taxon>
        <taxon>Gastropoda</taxon>
        <taxon>Heterobranchia</taxon>
        <taxon>Euthyneura</taxon>
        <taxon>Tectipleura</taxon>
        <taxon>Aplysiida</taxon>
        <taxon>Aplysioidea</taxon>
        <taxon>Aplysiidae</taxon>
        <taxon>Aplysia</taxon>
    </lineage>
</organism>
<feature type="transmembrane region" description="Helical" evidence="14">
    <location>
        <begin position="282"/>
        <end position="299"/>
    </location>
</feature>
<gene>
    <name evidence="17" type="primary">LOC101847256</name>
</gene>